<dbReference type="eggNOG" id="KOG1836">
    <property type="taxonomic scope" value="Eukaryota"/>
</dbReference>
<dbReference type="InterPro" id="IPR050440">
    <property type="entry name" value="Laminin/Netrin_ECM"/>
</dbReference>
<dbReference type="EMBL" id="DS231884">
    <property type="protein sequence ID" value="EDS43068.1"/>
    <property type="molecule type" value="Genomic_DNA"/>
</dbReference>
<dbReference type="VEuPathDB" id="VectorBase:CQUJHB008948"/>
<keyword evidence="2" id="KW-0424">Laminin EGF-like domain</keyword>
<feature type="domain" description="Laminin N-terminal" evidence="3">
    <location>
        <begin position="28"/>
        <end position="159"/>
    </location>
</feature>
<dbReference type="Proteomes" id="UP000002320">
    <property type="component" value="Unassembled WGS sequence"/>
</dbReference>
<organism>
    <name type="scientific">Culex quinquefasciatus</name>
    <name type="common">Southern house mosquito</name>
    <name type="synonym">Culex pungens</name>
    <dbReference type="NCBI Taxonomy" id="7176"/>
    <lineage>
        <taxon>Eukaryota</taxon>
        <taxon>Metazoa</taxon>
        <taxon>Ecdysozoa</taxon>
        <taxon>Arthropoda</taxon>
        <taxon>Hexapoda</taxon>
        <taxon>Insecta</taxon>
        <taxon>Pterygota</taxon>
        <taxon>Neoptera</taxon>
        <taxon>Endopterygota</taxon>
        <taxon>Diptera</taxon>
        <taxon>Nematocera</taxon>
        <taxon>Culicoidea</taxon>
        <taxon>Culicidae</taxon>
        <taxon>Culicinae</taxon>
        <taxon>Culicini</taxon>
        <taxon>Culex</taxon>
        <taxon>Culex</taxon>
    </lineage>
</organism>
<dbReference type="HOGENOM" id="CLU_140568_0_0_1"/>
<dbReference type="InParanoid" id="B0WC08"/>
<keyword evidence="1" id="KW-1015">Disulfide bond</keyword>
<dbReference type="KEGG" id="cqu:CpipJ_CPIJ004681"/>
<dbReference type="Pfam" id="PF00055">
    <property type="entry name" value="Laminin_N"/>
    <property type="match status" value="1"/>
</dbReference>
<dbReference type="SMART" id="SM00136">
    <property type="entry name" value="LamNT"/>
    <property type="match status" value="1"/>
</dbReference>
<evidence type="ECO:0000259" key="3">
    <source>
        <dbReference type="PROSITE" id="PS51117"/>
    </source>
</evidence>
<dbReference type="InterPro" id="IPR008211">
    <property type="entry name" value="Laminin_N"/>
</dbReference>
<evidence type="ECO:0000256" key="2">
    <source>
        <dbReference type="ARBA" id="ARBA00023292"/>
    </source>
</evidence>
<dbReference type="PANTHER" id="PTHR10574:SF428">
    <property type="entry name" value="LAMININ SUBUNIT ALPHA-1-LIKE PROTEIN"/>
    <property type="match status" value="1"/>
</dbReference>
<protein>
    <recommendedName>
        <fullName evidence="3">Laminin N-terminal domain-containing protein</fullName>
    </recommendedName>
</protein>
<dbReference type="OrthoDB" id="8545473at2759"/>
<dbReference type="EnsemblMetazoa" id="CPIJ004681-RA">
    <property type="protein sequence ID" value="CPIJ004681-PA"/>
    <property type="gene ID" value="CPIJ004681"/>
</dbReference>
<dbReference type="PROSITE" id="PS51117">
    <property type="entry name" value="LAMININ_NTER"/>
    <property type="match status" value="1"/>
</dbReference>
<keyword evidence="6" id="KW-1185">Reference proteome</keyword>
<dbReference type="OMA" id="CGVCDSR"/>
<reference evidence="4" key="1">
    <citation type="submission" date="2007-03" db="EMBL/GenBank/DDBJ databases">
        <title>Annotation of Culex pipiens quinquefasciatus.</title>
        <authorList>
            <consortium name="The Broad Institute Genome Sequencing Platform"/>
            <person name="Atkinson P.W."/>
            <person name="Hemingway J."/>
            <person name="Christensen B.M."/>
            <person name="Higgs S."/>
            <person name="Kodira C."/>
            <person name="Hannick L."/>
            <person name="Megy K."/>
            <person name="O'Leary S."/>
            <person name="Pearson M."/>
            <person name="Haas B.J."/>
            <person name="Mauceli E."/>
            <person name="Wortman J.R."/>
            <person name="Lee N.H."/>
            <person name="Guigo R."/>
            <person name="Stanke M."/>
            <person name="Alvarado L."/>
            <person name="Amedeo P."/>
            <person name="Antoine C.H."/>
            <person name="Arensburger P."/>
            <person name="Bidwell S.L."/>
            <person name="Crawford M."/>
            <person name="Camaro F."/>
            <person name="Devon K."/>
            <person name="Engels R."/>
            <person name="Hammond M."/>
            <person name="Howarth C."/>
            <person name="Koehrsen M."/>
            <person name="Lawson D."/>
            <person name="Montgomery P."/>
            <person name="Nene V."/>
            <person name="Nusbaum C."/>
            <person name="Puiu D."/>
            <person name="Romero-Severson J."/>
            <person name="Severson D.W."/>
            <person name="Shumway M."/>
            <person name="Sisk P."/>
            <person name="Stolte C."/>
            <person name="Zeng Q."/>
            <person name="Eisenstadt E."/>
            <person name="Fraser-Liggett C."/>
            <person name="Strausberg R."/>
            <person name="Galagan J."/>
            <person name="Birren B."/>
            <person name="Collins F.H."/>
        </authorList>
    </citation>
    <scope>NUCLEOTIDE SEQUENCE [LARGE SCALE GENOMIC DNA]</scope>
    <source>
        <strain evidence="4">JHB</strain>
    </source>
</reference>
<evidence type="ECO:0000256" key="1">
    <source>
        <dbReference type="ARBA" id="ARBA00023157"/>
    </source>
</evidence>
<dbReference type="Gene3D" id="2.60.120.260">
    <property type="entry name" value="Galactose-binding domain-like"/>
    <property type="match status" value="1"/>
</dbReference>
<dbReference type="STRING" id="7176.B0WC08"/>
<dbReference type="GO" id="GO:0005604">
    <property type="term" value="C:basement membrane"/>
    <property type="evidence" value="ECO:0007669"/>
    <property type="project" value="TreeGrafter"/>
</dbReference>
<reference evidence="5" key="2">
    <citation type="submission" date="2020-05" db="UniProtKB">
        <authorList>
            <consortium name="EnsemblMetazoa"/>
        </authorList>
    </citation>
    <scope>IDENTIFICATION</scope>
    <source>
        <strain evidence="5">JHB</strain>
    </source>
</reference>
<evidence type="ECO:0000313" key="4">
    <source>
        <dbReference type="EMBL" id="EDS43068.1"/>
    </source>
</evidence>
<gene>
    <name evidence="5" type="primary">6036152</name>
    <name evidence="4" type="ORF">CpipJ_CPIJ004681</name>
</gene>
<dbReference type="PANTHER" id="PTHR10574">
    <property type="entry name" value="NETRIN/LAMININ-RELATED"/>
    <property type="match status" value="1"/>
</dbReference>
<sequence>MRAVPLNLKLLSGLTSSSPGDLDYGFQKATGMWPSFFNVAMRATISVNATCGQHGREEYCRLQDPQSPRSRSSQCGICDANNSDLEKRHPITNIVDGTSNWWQSPTLHKASKNDRVTISLDLGQIINVTSVSSGSVMRTRVGLSYKVSIIHGQSYNWEI</sequence>
<evidence type="ECO:0000313" key="6">
    <source>
        <dbReference type="Proteomes" id="UP000002320"/>
    </source>
</evidence>
<proteinExistence type="predicted"/>
<dbReference type="GO" id="GO:0005201">
    <property type="term" value="F:extracellular matrix structural constituent"/>
    <property type="evidence" value="ECO:0007669"/>
    <property type="project" value="TreeGrafter"/>
</dbReference>
<dbReference type="GO" id="GO:0007411">
    <property type="term" value="P:axon guidance"/>
    <property type="evidence" value="ECO:0007669"/>
    <property type="project" value="TreeGrafter"/>
</dbReference>
<dbReference type="AlphaFoldDB" id="B0WC08"/>
<accession>B0WC08</accession>
<dbReference type="GO" id="GO:0009887">
    <property type="term" value="P:animal organ morphogenesis"/>
    <property type="evidence" value="ECO:0007669"/>
    <property type="project" value="TreeGrafter"/>
</dbReference>
<dbReference type="VEuPathDB" id="VectorBase:CPIJ004681"/>
<name>B0WC08_CULQU</name>
<dbReference type="GO" id="GO:0009888">
    <property type="term" value="P:tissue development"/>
    <property type="evidence" value="ECO:0007669"/>
    <property type="project" value="TreeGrafter"/>
</dbReference>
<evidence type="ECO:0000313" key="5">
    <source>
        <dbReference type="EnsemblMetazoa" id="CPIJ004681-PA"/>
    </source>
</evidence>